<reference evidence="2 3" key="1">
    <citation type="submission" date="2024-11" db="EMBL/GenBank/DDBJ databases">
        <title>A near-complete genome assembly of Cinchona calisaya.</title>
        <authorList>
            <person name="Lian D.C."/>
            <person name="Zhao X.W."/>
            <person name="Wei L."/>
        </authorList>
    </citation>
    <scope>NUCLEOTIDE SEQUENCE [LARGE SCALE GENOMIC DNA]</scope>
    <source>
        <tissue evidence="2">Nenye</tissue>
    </source>
</reference>
<dbReference type="EMBL" id="JBJUIK010000016">
    <property type="protein sequence ID" value="KAL3499811.1"/>
    <property type="molecule type" value="Genomic_DNA"/>
</dbReference>
<sequence>MASIAASIFSVTIITSEQHRKAALDIGKRIQQQILGTSFERLLEHSDRFAELFRVIELNGFDPSPLHTRVKNLMTHISKQVDETSSANERKLKHLEAIQAKRISLEDRKAELMKELEQLEVETQGVDAEILKVNEEMSRDQHLMAYLASEQTNLKNTPVVSSKDSEDFEALHIFLEEERAEVAQLKWMD</sequence>
<keyword evidence="3" id="KW-1185">Reference proteome</keyword>
<proteinExistence type="predicted"/>
<dbReference type="AlphaFoldDB" id="A0ABD2XZ58"/>
<name>A0ABD2XZ58_9GENT</name>
<comment type="caution">
    <text evidence="2">The sequence shown here is derived from an EMBL/GenBank/DDBJ whole genome shotgun (WGS) entry which is preliminary data.</text>
</comment>
<dbReference type="Proteomes" id="UP001630127">
    <property type="component" value="Unassembled WGS sequence"/>
</dbReference>
<evidence type="ECO:0000313" key="3">
    <source>
        <dbReference type="Proteomes" id="UP001630127"/>
    </source>
</evidence>
<accession>A0ABD2XZ58</accession>
<evidence type="ECO:0000313" key="2">
    <source>
        <dbReference type="EMBL" id="KAL3499811.1"/>
    </source>
</evidence>
<organism evidence="2 3">
    <name type="scientific">Cinchona calisaya</name>
    <dbReference type="NCBI Taxonomy" id="153742"/>
    <lineage>
        <taxon>Eukaryota</taxon>
        <taxon>Viridiplantae</taxon>
        <taxon>Streptophyta</taxon>
        <taxon>Embryophyta</taxon>
        <taxon>Tracheophyta</taxon>
        <taxon>Spermatophyta</taxon>
        <taxon>Magnoliopsida</taxon>
        <taxon>eudicotyledons</taxon>
        <taxon>Gunneridae</taxon>
        <taxon>Pentapetalae</taxon>
        <taxon>asterids</taxon>
        <taxon>lamiids</taxon>
        <taxon>Gentianales</taxon>
        <taxon>Rubiaceae</taxon>
        <taxon>Cinchonoideae</taxon>
        <taxon>Cinchoneae</taxon>
        <taxon>Cinchona</taxon>
    </lineage>
</organism>
<gene>
    <name evidence="2" type="ORF">ACH5RR_038904</name>
</gene>
<keyword evidence="1" id="KW-0175">Coiled coil</keyword>
<evidence type="ECO:0000256" key="1">
    <source>
        <dbReference type="SAM" id="Coils"/>
    </source>
</evidence>
<feature type="coiled-coil region" evidence="1">
    <location>
        <begin position="95"/>
        <end position="136"/>
    </location>
</feature>
<protein>
    <submittedName>
        <fullName evidence="2">Uncharacterized protein</fullName>
    </submittedName>
</protein>